<reference evidence="3 4" key="1">
    <citation type="submission" date="2018-03" db="EMBL/GenBank/DDBJ databases">
        <title>Comparative genomics illustrates the genes involved in a hyperalkaliphilic mechanisms of Serpentinomonas isolated from highly-alkaline calcium-rich serpentinized springs.</title>
        <authorList>
            <person name="Suzuki S."/>
            <person name="Ishii S."/>
            <person name="Walworth N."/>
            <person name="Bird L."/>
            <person name="Kuenen J.G."/>
            <person name="Nealson K.H."/>
        </authorList>
    </citation>
    <scope>NUCLEOTIDE SEQUENCE [LARGE SCALE GENOMIC DNA]</scope>
    <source>
        <strain evidence="3 4">83</strain>
    </source>
</reference>
<evidence type="ECO:0000313" key="4">
    <source>
        <dbReference type="Proteomes" id="UP000238326"/>
    </source>
</evidence>
<keyword evidence="4" id="KW-1185">Reference proteome</keyword>
<feature type="chain" id="PRO_5015767759" description="DUF4124 domain-containing protein" evidence="2">
    <location>
        <begin position="25"/>
        <end position="125"/>
    </location>
</feature>
<gene>
    <name evidence="3" type="ORF">C6P61_10200</name>
</gene>
<protein>
    <recommendedName>
        <fullName evidence="5">DUF4124 domain-containing protein</fullName>
    </recommendedName>
</protein>
<organism evidence="3 4">
    <name type="scientific">Malikia spinosa</name>
    <dbReference type="NCBI Taxonomy" id="86180"/>
    <lineage>
        <taxon>Bacteria</taxon>
        <taxon>Pseudomonadati</taxon>
        <taxon>Pseudomonadota</taxon>
        <taxon>Betaproteobacteria</taxon>
        <taxon>Burkholderiales</taxon>
        <taxon>Comamonadaceae</taxon>
        <taxon>Malikia</taxon>
    </lineage>
</organism>
<feature type="compositionally biased region" description="Basic and acidic residues" evidence="1">
    <location>
        <begin position="114"/>
        <end position="125"/>
    </location>
</feature>
<dbReference type="EMBL" id="PVLR01000026">
    <property type="protein sequence ID" value="PRD68586.1"/>
    <property type="molecule type" value="Genomic_DNA"/>
</dbReference>
<sequence length="125" mass="13552">MALPDSRIMLQLPLALLLAGPACAQSLSQSAAVKQTFDVVQFGVPRGARFVFCDGADCPQRSIKHLQLPPAPTPKLDESVQPVPQLIQPAEALSPVNVTPRHKPPRKKRGKPGVRYECKPVTRGK</sequence>
<evidence type="ECO:0000313" key="3">
    <source>
        <dbReference type="EMBL" id="PRD68586.1"/>
    </source>
</evidence>
<dbReference type="Proteomes" id="UP000238326">
    <property type="component" value="Unassembled WGS sequence"/>
</dbReference>
<evidence type="ECO:0000256" key="2">
    <source>
        <dbReference type="SAM" id="SignalP"/>
    </source>
</evidence>
<proteinExistence type="predicted"/>
<feature type="region of interest" description="Disordered" evidence="1">
    <location>
        <begin position="94"/>
        <end position="125"/>
    </location>
</feature>
<dbReference type="AlphaFoldDB" id="A0A2S9KDU7"/>
<feature type="signal peptide" evidence="2">
    <location>
        <begin position="1"/>
        <end position="24"/>
    </location>
</feature>
<name>A0A2S9KDU7_9BURK</name>
<accession>A0A2S9KDU7</accession>
<evidence type="ECO:0000256" key="1">
    <source>
        <dbReference type="SAM" id="MobiDB-lite"/>
    </source>
</evidence>
<comment type="caution">
    <text evidence="3">The sequence shown here is derived from an EMBL/GenBank/DDBJ whole genome shotgun (WGS) entry which is preliminary data.</text>
</comment>
<dbReference type="OrthoDB" id="9157653at2"/>
<dbReference type="RefSeq" id="WP_105729832.1">
    <property type="nucleotide sequence ID" value="NZ_PVLR01000026.1"/>
</dbReference>
<keyword evidence="2" id="KW-0732">Signal</keyword>
<feature type="compositionally biased region" description="Basic residues" evidence="1">
    <location>
        <begin position="100"/>
        <end position="112"/>
    </location>
</feature>
<evidence type="ECO:0008006" key="5">
    <source>
        <dbReference type="Google" id="ProtNLM"/>
    </source>
</evidence>